<organism evidence="2 3">
    <name type="scientific">Dethiobacter alkaliphilus AHT 1</name>
    <dbReference type="NCBI Taxonomy" id="555088"/>
    <lineage>
        <taxon>Bacteria</taxon>
        <taxon>Bacillati</taxon>
        <taxon>Bacillota</taxon>
        <taxon>Dethiobacteria</taxon>
        <taxon>Dethiobacterales</taxon>
        <taxon>Dethiobacteraceae</taxon>
        <taxon>Dethiobacter</taxon>
    </lineage>
</organism>
<evidence type="ECO:0000313" key="2">
    <source>
        <dbReference type="EMBL" id="EEG77505.1"/>
    </source>
</evidence>
<evidence type="ECO:0000256" key="1">
    <source>
        <dbReference type="SAM" id="MobiDB-lite"/>
    </source>
</evidence>
<dbReference type="Proteomes" id="UP000006443">
    <property type="component" value="Unassembled WGS sequence"/>
</dbReference>
<feature type="compositionally biased region" description="Basic residues" evidence="1">
    <location>
        <begin position="1"/>
        <end position="12"/>
    </location>
</feature>
<proteinExistence type="predicted"/>
<protein>
    <submittedName>
        <fullName evidence="2">Uncharacterized protein</fullName>
    </submittedName>
</protein>
<dbReference type="EMBL" id="ACJM01000007">
    <property type="protein sequence ID" value="EEG77505.1"/>
    <property type="molecule type" value="Genomic_DNA"/>
</dbReference>
<sequence>MGHPSRKRLRENKKREQKEEMLSRKNDYNVVDLTPHNAIALAHFKKRYFKFK</sequence>
<feature type="region of interest" description="Disordered" evidence="1">
    <location>
        <begin position="1"/>
        <end position="23"/>
    </location>
</feature>
<name>C0GGR4_DETAL</name>
<evidence type="ECO:0000313" key="3">
    <source>
        <dbReference type="Proteomes" id="UP000006443"/>
    </source>
</evidence>
<comment type="caution">
    <text evidence="2">The sequence shown here is derived from an EMBL/GenBank/DDBJ whole genome shotgun (WGS) entry which is preliminary data.</text>
</comment>
<dbReference type="RefSeq" id="WP_008516498.1">
    <property type="nucleotide sequence ID" value="NZ_ACJM01000007.1"/>
</dbReference>
<reference evidence="2 3" key="1">
    <citation type="submission" date="2009-02" db="EMBL/GenBank/DDBJ databases">
        <title>Sequencing of the draft genome and assembly of Dethiobacter alkaliphilus AHT 1.</title>
        <authorList>
            <consortium name="US DOE Joint Genome Institute (JGI-PGF)"/>
            <person name="Lucas S."/>
            <person name="Copeland A."/>
            <person name="Lapidus A."/>
            <person name="Glavina del Rio T."/>
            <person name="Dalin E."/>
            <person name="Tice H."/>
            <person name="Bruce D."/>
            <person name="Goodwin L."/>
            <person name="Pitluck S."/>
            <person name="Larimer F."/>
            <person name="Land M.L."/>
            <person name="Hauser L."/>
            <person name="Muyzer G."/>
        </authorList>
    </citation>
    <scope>NUCLEOTIDE SEQUENCE [LARGE SCALE GENOMIC DNA]</scope>
    <source>
        <strain evidence="2 3">AHT 1</strain>
    </source>
</reference>
<keyword evidence="3" id="KW-1185">Reference proteome</keyword>
<accession>C0GGR4</accession>
<dbReference type="STRING" id="555088.DealDRAFT_1628"/>
<gene>
    <name evidence="2" type="ORF">DealDRAFT_1628</name>
</gene>
<dbReference type="AlphaFoldDB" id="C0GGR4"/>
<feature type="compositionally biased region" description="Basic and acidic residues" evidence="1">
    <location>
        <begin position="13"/>
        <end position="23"/>
    </location>
</feature>